<evidence type="ECO:0000256" key="11">
    <source>
        <dbReference type="ARBA" id="ARBA00022998"/>
    </source>
</evidence>
<organism evidence="20 21">
    <name type="scientific">Leptonema illini</name>
    <dbReference type="NCBI Taxonomy" id="183"/>
    <lineage>
        <taxon>Bacteria</taxon>
        <taxon>Pseudomonadati</taxon>
        <taxon>Spirochaetota</taxon>
        <taxon>Spirochaetia</taxon>
        <taxon>Leptospirales</taxon>
        <taxon>Leptospiraceae</taxon>
        <taxon>Leptonema</taxon>
    </lineage>
</organism>
<dbReference type="GO" id="GO:0005524">
    <property type="term" value="F:ATP binding"/>
    <property type="evidence" value="ECO:0007669"/>
    <property type="project" value="UniProtKB-KW"/>
</dbReference>
<evidence type="ECO:0000256" key="10">
    <source>
        <dbReference type="ARBA" id="ARBA00022989"/>
    </source>
</evidence>
<keyword evidence="10 18" id="KW-1133">Transmembrane helix</keyword>
<name>A0A833GYC0_9LEPT</name>
<dbReference type="GO" id="GO:0004016">
    <property type="term" value="F:adenylate cyclase activity"/>
    <property type="evidence" value="ECO:0007669"/>
    <property type="project" value="UniProtKB-EC"/>
</dbReference>
<gene>
    <name evidence="20" type="ORF">F9K24_19260</name>
</gene>
<evidence type="ECO:0000256" key="16">
    <source>
        <dbReference type="ARBA" id="ARBA00064436"/>
    </source>
</evidence>
<keyword evidence="5 18" id="KW-0812">Transmembrane</keyword>
<evidence type="ECO:0000256" key="18">
    <source>
        <dbReference type="SAM" id="Phobius"/>
    </source>
</evidence>
<dbReference type="Pfam" id="PF00211">
    <property type="entry name" value="Guanylate_cyc"/>
    <property type="match status" value="1"/>
</dbReference>
<feature type="transmembrane region" description="Helical" evidence="18">
    <location>
        <begin position="204"/>
        <end position="227"/>
    </location>
</feature>
<dbReference type="FunFam" id="3.30.70.1230:FF:000033">
    <property type="entry name" value="Adenylate cyclase"/>
    <property type="match status" value="1"/>
</dbReference>
<comment type="catalytic activity">
    <reaction evidence="1">
        <text>ATP = 3',5'-cyclic AMP + diphosphate</text>
        <dbReference type="Rhea" id="RHEA:15389"/>
        <dbReference type="ChEBI" id="CHEBI:30616"/>
        <dbReference type="ChEBI" id="CHEBI:33019"/>
        <dbReference type="ChEBI" id="CHEBI:58165"/>
        <dbReference type="EC" id="4.6.1.1"/>
    </reaction>
</comment>
<protein>
    <recommendedName>
        <fullName evidence="4">Adenylate cyclase</fullName>
        <ecNumber evidence="3">4.6.1.1</ecNumber>
    </recommendedName>
    <alternativeName>
        <fullName evidence="14">ATP pyrophosphate-lyase</fullName>
    </alternativeName>
    <alternativeName>
        <fullName evidence="15">Adenylyl cyclase</fullName>
    </alternativeName>
</protein>
<keyword evidence="8" id="KW-0067">ATP-binding</keyword>
<feature type="transmembrane region" description="Helical" evidence="18">
    <location>
        <begin position="382"/>
        <end position="400"/>
    </location>
</feature>
<comment type="similarity">
    <text evidence="17">Belongs to the adenylyl cyclase class-4/guanylyl cyclase family.</text>
</comment>
<dbReference type="CDD" id="cd07302">
    <property type="entry name" value="CHD"/>
    <property type="match status" value="1"/>
</dbReference>
<evidence type="ECO:0000256" key="6">
    <source>
        <dbReference type="ARBA" id="ARBA00022723"/>
    </source>
</evidence>
<keyword evidence="13 17" id="KW-0456">Lyase</keyword>
<feature type="transmembrane region" description="Helical" evidence="18">
    <location>
        <begin position="269"/>
        <end position="289"/>
    </location>
</feature>
<feature type="transmembrane region" description="Helical" evidence="18">
    <location>
        <begin position="301"/>
        <end position="320"/>
    </location>
</feature>
<evidence type="ECO:0000256" key="5">
    <source>
        <dbReference type="ARBA" id="ARBA00022692"/>
    </source>
</evidence>
<dbReference type="InterPro" id="IPR008979">
    <property type="entry name" value="Galactose-bd-like_sf"/>
</dbReference>
<proteinExistence type="inferred from homology"/>
<evidence type="ECO:0000259" key="19">
    <source>
        <dbReference type="PROSITE" id="PS50125"/>
    </source>
</evidence>
<dbReference type="PROSITE" id="PS51257">
    <property type="entry name" value="PROKAR_LIPOPROTEIN"/>
    <property type="match status" value="1"/>
</dbReference>
<dbReference type="GO" id="GO:0005886">
    <property type="term" value="C:plasma membrane"/>
    <property type="evidence" value="ECO:0007669"/>
    <property type="project" value="UniProtKB-ARBA"/>
</dbReference>
<reference evidence="20 21" key="1">
    <citation type="submission" date="2019-10" db="EMBL/GenBank/DDBJ databases">
        <title>Extracellular Electron Transfer in a Candidatus Methanoperedens spp. Enrichment Culture.</title>
        <authorList>
            <person name="Berger S."/>
            <person name="Rangel Shaw D."/>
            <person name="Berben T."/>
            <person name="In 'T Zandt M."/>
            <person name="Frank J."/>
            <person name="Reimann J."/>
            <person name="Jetten M.S.M."/>
            <person name="Welte C.U."/>
        </authorList>
    </citation>
    <scope>NUCLEOTIDE SEQUENCE [LARGE SCALE GENOMIC DNA]</scope>
    <source>
        <strain evidence="20">SB12</strain>
    </source>
</reference>
<evidence type="ECO:0000256" key="1">
    <source>
        <dbReference type="ARBA" id="ARBA00001593"/>
    </source>
</evidence>
<dbReference type="SUPFAM" id="SSF55073">
    <property type="entry name" value="Nucleotide cyclase"/>
    <property type="match status" value="1"/>
</dbReference>
<evidence type="ECO:0000256" key="2">
    <source>
        <dbReference type="ARBA" id="ARBA00004370"/>
    </source>
</evidence>
<evidence type="ECO:0000256" key="3">
    <source>
        <dbReference type="ARBA" id="ARBA00012201"/>
    </source>
</evidence>
<dbReference type="InterPro" id="IPR050401">
    <property type="entry name" value="Cyclic_nucleotide_synthase"/>
</dbReference>
<keyword evidence="7" id="KW-0547">Nucleotide-binding</keyword>
<evidence type="ECO:0000256" key="13">
    <source>
        <dbReference type="ARBA" id="ARBA00023239"/>
    </source>
</evidence>
<evidence type="ECO:0000256" key="14">
    <source>
        <dbReference type="ARBA" id="ARBA00032597"/>
    </source>
</evidence>
<keyword evidence="9" id="KW-0460">Magnesium</keyword>
<dbReference type="GO" id="GO:0046872">
    <property type="term" value="F:metal ion binding"/>
    <property type="evidence" value="ECO:0007669"/>
    <property type="project" value="UniProtKB-KW"/>
</dbReference>
<evidence type="ECO:0000256" key="9">
    <source>
        <dbReference type="ARBA" id="ARBA00022842"/>
    </source>
</evidence>
<dbReference type="Gene3D" id="3.30.70.1230">
    <property type="entry name" value="Nucleotide cyclase"/>
    <property type="match status" value="1"/>
</dbReference>
<keyword evidence="12 18" id="KW-0472">Membrane</keyword>
<comment type="caution">
    <text evidence="20">The sequence shown here is derived from an EMBL/GenBank/DDBJ whole genome shotgun (WGS) entry which is preliminary data.</text>
</comment>
<dbReference type="GO" id="GO:0035556">
    <property type="term" value="P:intracellular signal transduction"/>
    <property type="evidence" value="ECO:0007669"/>
    <property type="project" value="InterPro"/>
</dbReference>
<feature type="transmembrane region" description="Helical" evidence="18">
    <location>
        <begin position="326"/>
        <end position="344"/>
    </location>
</feature>
<dbReference type="PROSITE" id="PS00452">
    <property type="entry name" value="GUANYLATE_CYCLASE_1"/>
    <property type="match status" value="1"/>
</dbReference>
<evidence type="ECO:0000256" key="8">
    <source>
        <dbReference type="ARBA" id="ARBA00022840"/>
    </source>
</evidence>
<sequence>MNANVRLMSLSGLLFLLLIFFSSAGCRLPKSEVLPEVLAGRIELTNYQFQNRPVPLSGEWRLRWNELGDPSQTLEGATMVPVPSHWMDYKSRLPVTISGEAVFEADVVLPAAFAPLAVRIPSMDTAFVLYWNGVEIARNANIYKQEADVFPLYYAPLVRSVPATPGVNRVTLHMVNSIYPRPGFRDAIQLGQESELKLAQERSLFFDVFLSGSLFLIALYHFGLFVLRPKDPSTFYFSCFALVISVRLAVTGEAFLFRLAPITWKISTFLEYLTFYMAASPLILFIRRLYPDEGVRWIDRIAVLTPVPFVLIVLFLPMQVYSQSLMAFQLYTLVAAGYFFYVLIRATLHHRETARSFLAGSTIFLAAYLNDALYAMRLIDSVFLAPFGLFIFFFAQAFLLSKRFATAFQTAETLTRELDEKVKERTQDLQAERDRSDGLLKNILPEEVASELKTQGSVRPMFYPSVSVIFIDFVDFTHFSESMNPGDLVSELDHCFRAFDEIMERSGIEKLKTIGDSYMAVSGVPVAQPDHAIRCCEAALEIKAWMDNYMSRKEREGRRIWSYRIGIHSGPVTAGVIGSKKFAFDIWGDTVNVASRMESHAAPGTINVSEATYQLVRDRLHCESRGFVDVKGKGQMMMYRLVQRRAD</sequence>
<evidence type="ECO:0000256" key="17">
    <source>
        <dbReference type="RuleBase" id="RU000405"/>
    </source>
</evidence>
<accession>A0A833GYC0</accession>
<evidence type="ECO:0000256" key="15">
    <source>
        <dbReference type="ARBA" id="ARBA00032637"/>
    </source>
</evidence>
<feature type="domain" description="Guanylate cyclase" evidence="19">
    <location>
        <begin position="467"/>
        <end position="598"/>
    </location>
</feature>
<evidence type="ECO:0000313" key="20">
    <source>
        <dbReference type="EMBL" id="KAB2929646.1"/>
    </source>
</evidence>
<dbReference type="Pfam" id="PF07695">
    <property type="entry name" value="7TMR-DISM_7TM"/>
    <property type="match status" value="1"/>
</dbReference>
<dbReference type="SUPFAM" id="SSF49785">
    <property type="entry name" value="Galactose-binding domain-like"/>
    <property type="match status" value="1"/>
</dbReference>
<dbReference type="EC" id="4.6.1.1" evidence="3"/>
<dbReference type="PANTHER" id="PTHR11920:SF335">
    <property type="entry name" value="GUANYLATE CYCLASE"/>
    <property type="match status" value="1"/>
</dbReference>
<dbReference type="Gene3D" id="6.10.250.780">
    <property type="match status" value="1"/>
</dbReference>
<dbReference type="GO" id="GO:0006171">
    <property type="term" value="P:cAMP biosynthetic process"/>
    <property type="evidence" value="ECO:0007669"/>
    <property type="project" value="UniProtKB-KW"/>
</dbReference>
<evidence type="ECO:0000256" key="7">
    <source>
        <dbReference type="ARBA" id="ARBA00022741"/>
    </source>
</evidence>
<dbReference type="InterPro" id="IPR011623">
    <property type="entry name" value="7TMR_DISM_rcpt_extracell_dom1"/>
</dbReference>
<dbReference type="InterPro" id="IPR001054">
    <property type="entry name" value="A/G_cyclase"/>
</dbReference>
<comment type="subunit">
    <text evidence="16">Homodimer. Can also exist as monomer.</text>
</comment>
<evidence type="ECO:0000256" key="4">
    <source>
        <dbReference type="ARBA" id="ARBA00021420"/>
    </source>
</evidence>
<dbReference type="SMART" id="SM00044">
    <property type="entry name" value="CYCc"/>
    <property type="match status" value="1"/>
</dbReference>
<feature type="transmembrane region" description="Helical" evidence="18">
    <location>
        <begin position="356"/>
        <end position="376"/>
    </location>
</feature>
<evidence type="ECO:0000313" key="21">
    <source>
        <dbReference type="Proteomes" id="UP000460298"/>
    </source>
</evidence>
<dbReference type="AlphaFoldDB" id="A0A833GYC0"/>
<evidence type="ECO:0000256" key="12">
    <source>
        <dbReference type="ARBA" id="ARBA00023136"/>
    </source>
</evidence>
<dbReference type="PROSITE" id="PS50125">
    <property type="entry name" value="GUANYLATE_CYCLASE_2"/>
    <property type="match status" value="1"/>
</dbReference>
<keyword evidence="11" id="KW-0115">cAMP biosynthesis</keyword>
<dbReference type="PANTHER" id="PTHR11920">
    <property type="entry name" value="GUANYLYL CYCLASE"/>
    <property type="match status" value="1"/>
</dbReference>
<comment type="subcellular location">
    <subcellularLocation>
        <location evidence="2">Membrane</location>
    </subcellularLocation>
</comment>
<dbReference type="Proteomes" id="UP000460298">
    <property type="component" value="Unassembled WGS sequence"/>
</dbReference>
<dbReference type="InterPro" id="IPR018297">
    <property type="entry name" value="A/G_cyclase_CS"/>
</dbReference>
<dbReference type="Gene3D" id="2.60.120.260">
    <property type="entry name" value="Galactose-binding domain-like"/>
    <property type="match status" value="1"/>
</dbReference>
<keyword evidence="6" id="KW-0479">Metal-binding</keyword>
<feature type="transmembrane region" description="Helical" evidence="18">
    <location>
        <begin position="234"/>
        <end position="257"/>
    </location>
</feature>
<dbReference type="InterPro" id="IPR029787">
    <property type="entry name" value="Nucleotide_cyclase"/>
</dbReference>
<dbReference type="EMBL" id="WBUI01000028">
    <property type="protein sequence ID" value="KAB2929646.1"/>
    <property type="molecule type" value="Genomic_DNA"/>
</dbReference>